<feature type="compositionally biased region" description="Basic and acidic residues" evidence="1">
    <location>
        <begin position="1"/>
        <end position="11"/>
    </location>
</feature>
<keyword evidence="2" id="KW-0560">Oxidoreductase</keyword>
<feature type="compositionally biased region" description="Basic residues" evidence="1">
    <location>
        <begin position="195"/>
        <end position="211"/>
    </location>
</feature>
<evidence type="ECO:0000256" key="1">
    <source>
        <dbReference type="SAM" id="MobiDB-lite"/>
    </source>
</evidence>
<protein>
    <submittedName>
        <fullName evidence="2">COG1355, Predicted dioxygenase</fullName>
    </submittedName>
</protein>
<dbReference type="GO" id="GO:0051213">
    <property type="term" value="F:dioxygenase activity"/>
    <property type="evidence" value="ECO:0007669"/>
    <property type="project" value="UniProtKB-KW"/>
</dbReference>
<feature type="non-terminal residue" evidence="2">
    <location>
        <position position="211"/>
    </location>
</feature>
<proteinExistence type="predicted"/>
<gene>
    <name evidence="2" type="ORF">AVDCRST_MAG64-3539</name>
</gene>
<organism evidence="2">
    <name type="scientific">uncultured Phycisphaerae bacterium</name>
    <dbReference type="NCBI Taxonomy" id="904963"/>
    <lineage>
        <taxon>Bacteria</taxon>
        <taxon>Pseudomonadati</taxon>
        <taxon>Planctomycetota</taxon>
        <taxon>Phycisphaerae</taxon>
        <taxon>environmental samples</taxon>
    </lineage>
</organism>
<name>A0A6J4Q8U3_9BACT</name>
<evidence type="ECO:0000313" key="2">
    <source>
        <dbReference type="EMBL" id="CAA9431127.1"/>
    </source>
</evidence>
<reference evidence="2" key="1">
    <citation type="submission" date="2020-02" db="EMBL/GenBank/DDBJ databases">
        <authorList>
            <person name="Meier V. D."/>
        </authorList>
    </citation>
    <scope>NUCLEOTIDE SEQUENCE</scope>
    <source>
        <strain evidence="2">AVDCRST_MAG64</strain>
    </source>
</reference>
<feature type="region of interest" description="Disordered" evidence="1">
    <location>
        <begin position="1"/>
        <end position="35"/>
    </location>
</feature>
<accession>A0A6J4Q8U3</accession>
<sequence>DDRDASNDPRRGAGFVAAVRGDAPAGPPLYGGRVPPADRAGFFLARRAVRVAGRVDRFDRVQEPATRGPRRARASRSGPPPPGGVARARPVGGHDGRQRAGAGPCGGARRRDGLPVSPPARGGHRPGGRSVVQHLERRPPPDGPDLRPSGVFNLLDHQLGRPASRGVRATQRPGAGAFVRPAQGLPAGRSDTVRCRRQRRRSRAGIRTHPL</sequence>
<feature type="non-terminal residue" evidence="2">
    <location>
        <position position="1"/>
    </location>
</feature>
<dbReference type="AlphaFoldDB" id="A0A6J4Q8U3"/>
<dbReference type="EMBL" id="CADCUQ010000806">
    <property type="protein sequence ID" value="CAA9431127.1"/>
    <property type="molecule type" value="Genomic_DNA"/>
</dbReference>
<keyword evidence="2" id="KW-0223">Dioxygenase</keyword>
<feature type="region of interest" description="Disordered" evidence="1">
    <location>
        <begin position="54"/>
        <end position="211"/>
    </location>
</feature>